<dbReference type="GO" id="GO:0005739">
    <property type="term" value="C:mitochondrion"/>
    <property type="evidence" value="ECO:0007669"/>
    <property type="project" value="UniProtKB-SubCell"/>
</dbReference>
<evidence type="ECO:0000256" key="1">
    <source>
        <dbReference type="ARBA" id="ARBA00004173"/>
    </source>
</evidence>
<proteinExistence type="inferred from homology"/>
<sequence>MAPSSDVQKFQDALASSKRIITLAGAGLSAGSGIPTYRDKGGLWGSNNAMECATPQAFQENPARVWQFYNARRVKFLEAKPNAAHIALASLSLPATCTRVAPGIETPPIVVTQNIDSLSRRALQSLLESEPQFQQPGAADTFLQATLFEIHGSMVVTQCTSCRHINRTDGIASPFAASDNEEVPGLPRCGGPSWAGSNRYGQCGGLLRPSVTWFGEVPEHMGEIAMRLNKCDMFLLVGTSSLVHPAAGFAKTVRACGGKIAVFNKEKLAEHEEADFLFLGPCEDTLLTALGLN</sequence>
<gene>
    <name evidence="8" type="ORF">FIBSPDRAFT_958965</name>
</gene>
<evidence type="ECO:0000259" key="7">
    <source>
        <dbReference type="PROSITE" id="PS50305"/>
    </source>
</evidence>
<evidence type="ECO:0000256" key="6">
    <source>
        <dbReference type="PROSITE-ProRule" id="PRU00236"/>
    </source>
</evidence>
<dbReference type="InterPro" id="IPR050134">
    <property type="entry name" value="NAD-dep_sirtuin_deacylases"/>
</dbReference>
<dbReference type="GO" id="GO:0070403">
    <property type="term" value="F:NAD+ binding"/>
    <property type="evidence" value="ECO:0007669"/>
    <property type="project" value="InterPro"/>
</dbReference>
<name>A0A166E219_9AGAM</name>
<evidence type="ECO:0000256" key="4">
    <source>
        <dbReference type="ARBA" id="ARBA00023027"/>
    </source>
</evidence>
<dbReference type="PANTHER" id="PTHR11085:SF10">
    <property type="entry name" value="NAD-DEPENDENT PROTEIN DEACYLASE SIRTUIN-5, MITOCHONDRIAL-RELATED"/>
    <property type="match status" value="1"/>
</dbReference>
<dbReference type="Proteomes" id="UP000076532">
    <property type="component" value="Unassembled WGS sequence"/>
</dbReference>
<reference evidence="8 9" key="1">
    <citation type="journal article" date="2016" name="Mol. Biol. Evol.">
        <title>Comparative Genomics of Early-Diverging Mushroom-Forming Fungi Provides Insights into the Origins of Lignocellulose Decay Capabilities.</title>
        <authorList>
            <person name="Nagy L.G."/>
            <person name="Riley R."/>
            <person name="Tritt A."/>
            <person name="Adam C."/>
            <person name="Daum C."/>
            <person name="Floudas D."/>
            <person name="Sun H."/>
            <person name="Yadav J.S."/>
            <person name="Pangilinan J."/>
            <person name="Larsson K.H."/>
            <person name="Matsuura K."/>
            <person name="Barry K."/>
            <person name="Labutti K."/>
            <person name="Kuo R."/>
            <person name="Ohm R.A."/>
            <person name="Bhattacharya S.S."/>
            <person name="Shirouzu T."/>
            <person name="Yoshinaga Y."/>
            <person name="Martin F.M."/>
            <person name="Grigoriev I.V."/>
            <person name="Hibbett D.S."/>
        </authorList>
    </citation>
    <scope>NUCLEOTIDE SEQUENCE [LARGE SCALE GENOMIC DNA]</scope>
    <source>
        <strain evidence="8 9">CBS 109695</strain>
    </source>
</reference>
<keyword evidence="5" id="KW-0496">Mitochondrion</keyword>
<evidence type="ECO:0000256" key="5">
    <source>
        <dbReference type="ARBA" id="ARBA00023128"/>
    </source>
</evidence>
<evidence type="ECO:0000256" key="3">
    <source>
        <dbReference type="ARBA" id="ARBA00022679"/>
    </source>
</evidence>
<keyword evidence="3" id="KW-0808">Transferase</keyword>
<dbReference type="GO" id="GO:0017136">
    <property type="term" value="F:histone deacetylase activity, NAD-dependent"/>
    <property type="evidence" value="ECO:0007669"/>
    <property type="project" value="TreeGrafter"/>
</dbReference>
<comment type="similarity">
    <text evidence="2">Belongs to the sirtuin family. Class I subfamily.</text>
</comment>
<dbReference type="InterPro" id="IPR026590">
    <property type="entry name" value="Ssirtuin_cat_dom"/>
</dbReference>
<feature type="active site" description="Proton acceptor" evidence="6">
    <location>
        <position position="151"/>
    </location>
</feature>
<keyword evidence="6" id="KW-0862">Zinc</keyword>
<keyword evidence="4" id="KW-0520">NAD</keyword>
<dbReference type="InterPro" id="IPR026591">
    <property type="entry name" value="Sirtuin_cat_small_dom_sf"/>
</dbReference>
<keyword evidence="6" id="KW-0479">Metal-binding</keyword>
<evidence type="ECO:0000313" key="9">
    <source>
        <dbReference type="Proteomes" id="UP000076532"/>
    </source>
</evidence>
<dbReference type="InterPro" id="IPR029035">
    <property type="entry name" value="DHS-like_NAD/FAD-binding_dom"/>
</dbReference>
<feature type="domain" description="Deacetylase sirtuin-type" evidence="7">
    <location>
        <begin position="1"/>
        <end position="293"/>
    </location>
</feature>
<dbReference type="GO" id="GO:0046872">
    <property type="term" value="F:metal ion binding"/>
    <property type="evidence" value="ECO:0007669"/>
    <property type="project" value="UniProtKB-KW"/>
</dbReference>
<dbReference type="SUPFAM" id="SSF52467">
    <property type="entry name" value="DHS-like NAD/FAD-binding domain"/>
    <property type="match status" value="1"/>
</dbReference>
<feature type="binding site" evidence="6">
    <location>
        <position position="162"/>
    </location>
    <ligand>
        <name>Zn(2+)</name>
        <dbReference type="ChEBI" id="CHEBI:29105"/>
    </ligand>
</feature>
<evidence type="ECO:0000313" key="8">
    <source>
        <dbReference type="EMBL" id="KZP15311.1"/>
    </source>
</evidence>
<protein>
    <submittedName>
        <fullName evidence="8">DHS-like NAD/FAD-binding domain-containing protein</fullName>
    </submittedName>
</protein>
<dbReference type="STRING" id="436010.A0A166E219"/>
<dbReference type="OrthoDB" id="424302at2759"/>
<organism evidence="8 9">
    <name type="scientific">Athelia psychrophila</name>
    <dbReference type="NCBI Taxonomy" id="1759441"/>
    <lineage>
        <taxon>Eukaryota</taxon>
        <taxon>Fungi</taxon>
        <taxon>Dikarya</taxon>
        <taxon>Basidiomycota</taxon>
        <taxon>Agaricomycotina</taxon>
        <taxon>Agaricomycetes</taxon>
        <taxon>Agaricomycetidae</taxon>
        <taxon>Atheliales</taxon>
        <taxon>Atheliaceae</taxon>
        <taxon>Athelia</taxon>
    </lineage>
</organism>
<feature type="binding site" evidence="6">
    <location>
        <position position="189"/>
    </location>
    <ligand>
        <name>Zn(2+)</name>
        <dbReference type="ChEBI" id="CHEBI:29105"/>
    </ligand>
</feature>
<comment type="subcellular location">
    <subcellularLocation>
        <location evidence="1">Mitochondrion</location>
    </subcellularLocation>
</comment>
<dbReference type="EMBL" id="KV417606">
    <property type="protein sequence ID" value="KZP15311.1"/>
    <property type="molecule type" value="Genomic_DNA"/>
</dbReference>
<dbReference type="PANTHER" id="PTHR11085">
    <property type="entry name" value="NAD-DEPENDENT PROTEIN DEACYLASE SIRTUIN-5, MITOCHONDRIAL-RELATED"/>
    <property type="match status" value="1"/>
</dbReference>
<dbReference type="PROSITE" id="PS50305">
    <property type="entry name" value="SIRTUIN"/>
    <property type="match status" value="1"/>
</dbReference>
<dbReference type="AlphaFoldDB" id="A0A166E219"/>
<dbReference type="Gene3D" id="3.40.50.1220">
    <property type="entry name" value="TPP-binding domain"/>
    <property type="match status" value="1"/>
</dbReference>
<accession>A0A166E219</accession>
<dbReference type="Gene3D" id="3.30.1600.10">
    <property type="entry name" value="SIR2/SIRT2 'Small Domain"/>
    <property type="match status" value="1"/>
</dbReference>
<feature type="binding site" evidence="6">
    <location>
        <position position="159"/>
    </location>
    <ligand>
        <name>Zn(2+)</name>
        <dbReference type="ChEBI" id="CHEBI:29105"/>
    </ligand>
</feature>
<dbReference type="Pfam" id="PF02146">
    <property type="entry name" value="SIR2"/>
    <property type="match status" value="2"/>
</dbReference>
<evidence type="ECO:0000256" key="2">
    <source>
        <dbReference type="ARBA" id="ARBA00006924"/>
    </source>
</evidence>
<keyword evidence="9" id="KW-1185">Reference proteome</keyword>
<dbReference type="InterPro" id="IPR003000">
    <property type="entry name" value="Sirtuin"/>
</dbReference>
<feature type="binding site" evidence="6">
    <location>
        <position position="203"/>
    </location>
    <ligand>
        <name>Zn(2+)</name>
        <dbReference type="ChEBI" id="CHEBI:29105"/>
    </ligand>
</feature>
<dbReference type="GO" id="GO:0005634">
    <property type="term" value="C:nucleus"/>
    <property type="evidence" value="ECO:0007669"/>
    <property type="project" value="TreeGrafter"/>
</dbReference>